<dbReference type="EMBL" id="QNRJ01000028">
    <property type="protein sequence ID" value="RBP00039.1"/>
    <property type="molecule type" value="Genomic_DNA"/>
</dbReference>
<organism evidence="2 3">
    <name type="scientific">Rossellomorea aquimaris</name>
    <dbReference type="NCBI Taxonomy" id="189382"/>
    <lineage>
        <taxon>Bacteria</taxon>
        <taxon>Bacillati</taxon>
        <taxon>Bacillota</taxon>
        <taxon>Bacilli</taxon>
        <taxon>Bacillales</taxon>
        <taxon>Bacillaceae</taxon>
        <taxon>Rossellomorea</taxon>
    </lineage>
</organism>
<evidence type="ECO:0008006" key="4">
    <source>
        <dbReference type="Google" id="ProtNLM"/>
    </source>
</evidence>
<keyword evidence="1" id="KW-1133">Transmembrane helix</keyword>
<dbReference type="OrthoDB" id="2720594at2"/>
<evidence type="ECO:0000313" key="3">
    <source>
        <dbReference type="Proteomes" id="UP000252118"/>
    </source>
</evidence>
<keyword evidence="1" id="KW-0472">Membrane</keyword>
<name>A0A366EF45_9BACI</name>
<dbReference type="RefSeq" id="WP_113971315.1">
    <property type="nucleotide sequence ID" value="NZ_QNRJ01000028.1"/>
</dbReference>
<keyword evidence="1" id="KW-0812">Transmembrane</keyword>
<feature type="transmembrane region" description="Helical" evidence="1">
    <location>
        <begin position="7"/>
        <end position="27"/>
    </location>
</feature>
<sequence length="153" mass="17920">MRRKSPVPLFIGAVVAILLVVALFLLIGKTQEPDTPEEVIEDFYNFEKDGDFGNAWELFHSEMQNKFPKSSYIQTKNHVFMGHMGVDEFEVEVGNIEKEKEFTFNEEGLQFKNVRKAEVNLYFDSQFGELMITQTCFVAIEEGEWRILWNYNF</sequence>
<protein>
    <recommendedName>
        <fullName evidence="4">DUF4878 domain-containing protein</fullName>
    </recommendedName>
</protein>
<dbReference type="Proteomes" id="UP000252118">
    <property type="component" value="Unassembled WGS sequence"/>
</dbReference>
<reference evidence="2 3" key="1">
    <citation type="submission" date="2018-06" db="EMBL/GenBank/DDBJ databases">
        <title>Freshwater and sediment microbial communities from various areas in North America, analyzing microbe dynamics in response to fracking.</title>
        <authorList>
            <person name="Lamendella R."/>
        </authorList>
    </citation>
    <scope>NUCLEOTIDE SEQUENCE [LARGE SCALE GENOMIC DNA]</scope>
    <source>
        <strain evidence="2 3">97B</strain>
    </source>
</reference>
<dbReference type="InterPro" id="IPR032710">
    <property type="entry name" value="NTF2-like_dom_sf"/>
</dbReference>
<proteinExistence type="predicted"/>
<evidence type="ECO:0000256" key="1">
    <source>
        <dbReference type="SAM" id="Phobius"/>
    </source>
</evidence>
<dbReference type="Gene3D" id="3.10.450.100">
    <property type="entry name" value="NTF2-like, domain 1"/>
    <property type="match status" value="1"/>
</dbReference>
<comment type="caution">
    <text evidence="2">The sequence shown here is derived from an EMBL/GenBank/DDBJ whole genome shotgun (WGS) entry which is preliminary data.</text>
</comment>
<dbReference type="AlphaFoldDB" id="A0A366EF45"/>
<dbReference type="SUPFAM" id="SSF54427">
    <property type="entry name" value="NTF2-like"/>
    <property type="match status" value="1"/>
</dbReference>
<evidence type="ECO:0000313" key="2">
    <source>
        <dbReference type="EMBL" id="RBP00039.1"/>
    </source>
</evidence>
<accession>A0A366EF45</accession>
<gene>
    <name evidence="2" type="ORF">DET59_12811</name>
</gene>